<dbReference type="RefSeq" id="WP_150413512.1">
    <property type="nucleotide sequence ID" value="NZ_VYQF01000001.1"/>
</dbReference>
<dbReference type="PANTHER" id="PTHR30146:SF109">
    <property type="entry name" value="HTH-TYPE TRANSCRIPTIONAL REGULATOR GALS"/>
    <property type="match status" value="1"/>
</dbReference>
<dbReference type="Proteomes" id="UP000326903">
    <property type="component" value="Unassembled WGS sequence"/>
</dbReference>
<keyword evidence="3" id="KW-0804">Transcription</keyword>
<dbReference type="SUPFAM" id="SSF53822">
    <property type="entry name" value="Periplasmic binding protein-like I"/>
    <property type="match status" value="1"/>
</dbReference>
<evidence type="ECO:0000256" key="1">
    <source>
        <dbReference type="ARBA" id="ARBA00023015"/>
    </source>
</evidence>
<dbReference type="PANTHER" id="PTHR30146">
    <property type="entry name" value="LACI-RELATED TRANSCRIPTIONAL REPRESSOR"/>
    <property type="match status" value="1"/>
</dbReference>
<comment type="caution">
    <text evidence="5">The sequence shown here is derived from an EMBL/GenBank/DDBJ whole genome shotgun (WGS) entry which is preliminary data.</text>
</comment>
<dbReference type="InterPro" id="IPR046335">
    <property type="entry name" value="LacI/GalR-like_sensor"/>
</dbReference>
<evidence type="ECO:0000256" key="3">
    <source>
        <dbReference type="ARBA" id="ARBA00023163"/>
    </source>
</evidence>
<sequence>MSNGPTTLKDIAKALNLSISTVSKALRSSHEISLDTQRLVAEFATLNNYRPNPIAQGLRSGRTKLIGVVVTNIDNDFFSQVINGIESIALKKNYTVIITQTHESWESEILTVQHLFSRAVDGLIVSLSAETDNVDHFIELHDKGLPIVFFDRVTDELNTHKVISDNFNGAYDATEHLIQNGYRNIAHITSSNHLSITLERLEGYIKALENNHLKVDEEYIKYCSHGGMIKEEIENGLNDLLSLQKRPDAIFTASDRISTSTLSLLRKMDIKIPEQIALVGFTNSLSSEIFNPSLTSIVQPAFEMGKVATDMLIEIIESRRPIKRFEKRVLNTKLLIRESSARQLRNQVGSSSISPTTLYASC</sequence>
<dbReference type="InterPro" id="IPR010982">
    <property type="entry name" value="Lambda_DNA-bd_dom_sf"/>
</dbReference>
<dbReference type="SMART" id="SM00354">
    <property type="entry name" value="HTH_LACI"/>
    <property type="match status" value="1"/>
</dbReference>
<proteinExistence type="predicted"/>
<name>A0A5J5IPF0_9BACT</name>
<keyword evidence="2" id="KW-0238">DNA-binding</keyword>
<protein>
    <submittedName>
        <fullName evidence="5">LacI family transcriptional regulator</fullName>
    </submittedName>
</protein>
<dbReference type="EMBL" id="VYQF01000001">
    <property type="protein sequence ID" value="KAA9041392.1"/>
    <property type="molecule type" value="Genomic_DNA"/>
</dbReference>
<evidence type="ECO:0000313" key="6">
    <source>
        <dbReference type="Proteomes" id="UP000326903"/>
    </source>
</evidence>
<dbReference type="CDD" id="cd06267">
    <property type="entry name" value="PBP1_LacI_sugar_binding-like"/>
    <property type="match status" value="1"/>
</dbReference>
<evidence type="ECO:0000259" key="4">
    <source>
        <dbReference type="PROSITE" id="PS50932"/>
    </source>
</evidence>
<dbReference type="Gene3D" id="3.40.50.2300">
    <property type="match status" value="2"/>
</dbReference>
<dbReference type="CDD" id="cd01392">
    <property type="entry name" value="HTH_LacI"/>
    <property type="match status" value="1"/>
</dbReference>
<dbReference type="AlphaFoldDB" id="A0A5J5IPF0"/>
<keyword evidence="6" id="KW-1185">Reference proteome</keyword>
<evidence type="ECO:0000313" key="5">
    <source>
        <dbReference type="EMBL" id="KAA9041392.1"/>
    </source>
</evidence>
<dbReference type="PROSITE" id="PS50932">
    <property type="entry name" value="HTH_LACI_2"/>
    <property type="match status" value="1"/>
</dbReference>
<dbReference type="Pfam" id="PF13377">
    <property type="entry name" value="Peripla_BP_3"/>
    <property type="match status" value="1"/>
</dbReference>
<feature type="domain" description="HTH lacI-type" evidence="4">
    <location>
        <begin position="6"/>
        <end position="60"/>
    </location>
</feature>
<dbReference type="SUPFAM" id="SSF47413">
    <property type="entry name" value="lambda repressor-like DNA-binding domains"/>
    <property type="match status" value="1"/>
</dbReference>
<organism evidence="5 6">
    <name type="scientific">Ginsengibacter hankyongi</name>
    <dbReference type="NCBI Taxonomy" id="2607284"/>
    <lineage>
        <taxon>Bacteria</taxon>
        <taxon>Pseudomonadati</taxon>
        <taxon>Bacteroidota</taxon>
        <taxon>Chitinophagia</taxon>
        <taxon>Chitinophagales</taxon>
        <taxon>Chitinophagaceae</taxon>
        <taxon>Ginsengibacter</taxon>
    </lineage>
</organism>
<dbReference type="InterPro" id="IPR000843">
    <property type="entry name" value="HTH_LacI"/>
</dbReference>
<evidence type="ECO:0000256" key="2">
    <source>
        <dbReference type="ARBA" id="ARBA00023125"/>
    </source>
</evidence>
<dbReference type="GO" id="GO:0003700">
    <property type="term" value="F:DNA-binding transcription factor activity"/>
    <property type="evidence" value="ECO:0007669"/>
    <property type="project" value="TreeGrafter"/>
</dbReference>
<dbReference type="Gene3D" id="1.10.260.40">
    <property type="entry name" value="lambda repressor-like DNA-binding domains"/>
    <property type="match status" value="1"/>
</dbReference>
<dbReference type="InterPro" id="IPR028082">
    <property type="entry name" value="Peripla_BP_I"/>
</dbReference>
<reference evidence="5 6" key="1">
    <citation type="submission" date="2019-09" db="EMBL/GenBank/DDBJ databases">
        <title>Draft genome sequence of Ginsengibacter sp. BR5-29.</title>
        <authorList>
            <person name="Im W.-T."/>
        </authorList>
    </citation>
    <scope>NUCLEOTIDE SEQUENCE [LARGE SCALE GENOMIC DNA]</scope>
    <source>
        <strain evidence="5 6">BR5-29</strain>
    </source>
</reference>
<accession>A0A5J5IPF0</accession>
<gene>
    <name evidence="5" type="ORF">FW778_05030</name>
</gene>
<keyword evidence="1" id="KW-0805">Transcription regulation</keyword>
<dbReference type="GO" id="GO:0000976">
    <property type="term" value="F:transcription cis-regulatory region binding"/>
    <property type="evidence" value="ECO:0007669"/>
    <property type="project" value="TreeGrafter"/>
</dbReference>
<dbReference type="Pfam" id="PF00356">
    <property type="entry name" value="LacI"/>
    <property type="match status" value="1"/>
</dbReference>